<dbReference type="SUPFAM" id="SSF51230">
    <property type="entry name" value="Single hybrid motif"/>
    <property type="match status" value="1"/>
</dbReference>
<keyword evidence="10" id="KW-0670">Pyruvate</keyword>
<dbReference type="AlphaFoldDB" id="A0A3N4HRT7"/>
<dbReference type="CDD" id="cd06849">
    <property type="entry name" value="lipoyl_domain"/>
    <property type="match status" value="1"/>
</dbReference>
<dbReference type="GO" id="GO:0004742">
    <property type="term" value="F:dihydrolipoyllysine-residue acetyltransferase activity"/>
    <property type="evidence" value="ECO:0007669"/>
    <property type="project" value="UniProtKB-UniRule"/>
</dbReference>
<evidence type="ECO:0000259" key="8">
    <source>
        <dbReference type="PROSITE" id="PS50968"/>
    </source>
</evidence>
<name>A0A3N4HRT7_ASCIM</name>
<feature type="region of interest" description="Disordered" evidence="7">
    <location>
        <begin position="146"/>
        <end position="204"/>
    </location>
</feature>
<dbReference type="Gene3D" id="3.30.559.10">
    <property type="entry name" value="Chloramphenicol acetyltransferase-like domain"/>
    <property type="match status" value="1"/>
</dbReference>
<evidence type="ECO:0000313" key="10">
    <source>
        <dbReference type="EMBL" id="RPA75706.1"/>
    </source>
</evidence>
<evidence type="ECO:0000313" key="11">
    <source>
        <dbReference type="Proteomes" id="UP000275078"/>
    </source>
</evidence>
<protein>
    <recommendedName>
        <fullName evidence="6">Acetyltransferase component of pyruvate dehydrogenase complex</fullName>
        <ecNumber evidence="6">2.3.1.12</ecNumber>
    </recommendedName>
</protein>
<comment type="function">
    <text evidence="6">The pyruvate dehydrogenase complex catalyzes the overall conversion of pyruvate to acetyl-CoA and CO(2).</text>
</comment>
<dbReference type="PROSITE" id="PS00189">
    <property type="entry name" value="LIPOYL"/>
    <property type="match status" value="1"/>
</dbReference>
<comment type="similarity">
    <text evidence="1 6">Belongs to the 2-oxoacid dehydrogenase family.</text>
</comment>
<comment type="cofactor">
    <cofactor evidence="6">
        <name>(R)-lipoate</name>
        <dbReference type="ChEBI" id="CHEBI:83088"/>
    </cofactor>
    <text evidence="6">Binds 1 lipoyl cofactor covalently.</text>
</comment>
<dbReference type="InterPro" id="IPR006257">
    <property type="entry name" value="LAT1"/>
</dbReference>
<organism evidence="10 11">
    <name type="scientific">Ascobolus immersus RN42</name>
    <dbReference type="NCBI Taxonomy" id="1160509"/>
    <lineage>
        <taxon>Eukaryota</taxon>
        <taxon>Fungi</taxon>
        <taxon>Dikarya</taxon>
        <taxon>Ascomycota</taxon>
        <taxon>Pezizomycotina</taxon>
        <taxon>Pezizomycetes</taxon>
        <taxon>Pezizales</taxon>
        <taxon>Ascobolaceae</taxon>
        <taxon>Ascobolus</taxon>
    </lineage>
</organism>
<gene>
    <name evidence="10" type="ORF">BJ508DRAFT_417972</name>
</gene>
<comment type="catalytic activity">
    <reaction evidence="6">
        <text>N(6)-[(R)-dihydrolipoyl]-L-lysyl-[protein] + acetyl-CoA = N(6)-[(R)-S(8)-acetyldihydrolipoyl]-L-lysyl-[protein] + CoA</text>
        <dbReference type="Rhea" id="RHEA:17017"/>
        <dbReference type="Rhea" id="RHEA-COMP:10475"/>
        <dbReference type="Rhea" id="RHEA-COMP:10478"/>
        <dbReference type="ChEBI" id="CHEBI:57287"/>
        <dbReference type="ChEBI" id="CHEBI:57288"/>
        <dbReference type="ChEBI" id="CHEBI:83100"/>
        <dbReference type="ChEBI" id="CHEBI:83111"/>
        <dbReference type="EC" id="2.3.1.12"/>
    </reaction>
</comment>
<evidence type="ECO:0000256" key="4">
    <source>
        <dbReference type="ARBA" id="ARBA00022946"/>
    </source>
</evidence>
<evidence type="ECO:0000256" key="6">
    <source>
        <dbReference type="RuleBase" id="RU361137"/>
    </source>
</evidence>
<dbReference type="Pfam" id="PF02817">
    <property type="entry name" value="E3_binding"/>
    <property type="match status" value="1"/>
</dbReference>
<dbReference type="Gene3D" id="4.10.320.10">
    <property type="entry name" value="E3-binding domain"/>
    <property type="match status" value="1"/>
</dbReference>
<feature type="domain" description="Lipoyl-binding" evidence="8">
    <location>
        <begin position="57"/>
        <end position="133"/>
    </location>
</feature>
<keyword evidence="3 6" id="KW-0450">Lipoyl</keyword>
<dbReference type="InterPro" id="IPR003016">
    <property type="entry name" value="2-oxoA_DH_lipoyl-BS"/>
</dbReference>
<dbReference type="GO" id="GO:0005739">
    <property type="term" value="C:mitochondrion"/>
    <property type="evidence" value="ECO:0007669"/>
    <property type="project" value="UniProtKB-SubCell"/>
</dbReference>
<keyword evidence="5 6" id="KW-0012">Acyltransferase</keyword>
<dbReference type="InterPro" id="IPR011053">
    <property type="entry name" value="Single_hybrid_motif"/>
</dbReference>
<dbReference type="Pfam" id="PF00198">
    <property type="entry name" value="2-oxoacid_dh"/>
    <property type="match status" value="1"/>
</dbReference>
<keyword evidence="11" id="KW-1185">Reference proteome</keyword>
<evidence type="ECO:0000256" key="3">
    <source>
        <dbReference type="ARBA" id="ARBA00022823"/>
    </source>
</evidence>
<dbReference type="InterPro" id="IPR045257">
    <property type="entry name" value="E2/Pdx1"/>
</dbReference>
<dbReference type="PROSITE" id="PS51826">
    <property type="entry name" value="PSBD"/>
    <property type="match status" value="1"/>
</dbReference>
<accession>A0A3N4HRT7</accession>
<dbReference type="InterPro" id="IPR000089">
    <property type="entry name" value="Biotin_lipoyl"/>
</dbReference>
<comment type="subcellular location">
    <subcellularLocation>
        <location evidence="6">Mitochondrion</location>
    </subcellularLocation>
</comment>
<keyword evidence="2 6" id="KW-0808">Transferase</keyword>
<dbReference type="GO" id="GO:0045254">
    <property type="term" value="C:pyruvate dehydrogenase complex"/>
    <property type="evidence" value="ECO:0007669"/>
    <property type="project" value="UniProtKB-UniRule"/>
</dbReference>
<dbReference type="SUPFAM" id="SSF52777">
    <property type="entry name" value="CoA-dependent acyltransferases"/>
    <property type="match status" value="1"/>
</dbReference>
<dbReference type="Proteomes" id="UP000275078">
    <property type="component" value="Unassembled WGS sequence"/>
</dbReference>
<dbReference type="PANTHER" id="PTHR23151">
    <property type="entry name" value="DIHYDROLIPOAMIDE ACETYL/SUCCINYL-TRANSFERASE-RELATED"/>
    <property type="match status" value="1"/>
</dbReference>
<dbReference type="Gene3D" id="2.40.50.100">
    <property type="match status" value="1"/>
</dbReference>
<dbReference type="GO" id="GO:0006086">
    <property type="term" value="P:pyruvate decarboxylation to acetyl-CoA"/>
    <property type="evidence" value="ECO:0007669"/>
    <property type="project" value="InterPro"/>
</dbReference>
<dbReference type="FunFam" id="2.40.50.100:FF:000010">
    <property type="entry name" value="Acetyltransferase component of pyruvate dehydrogenase complex"/>
    <property type="match status" value="1"/>
</dbReference>
<dbReference type="EMBL" id="ML119758">
    <property type="protein sequence ID" value="RPA75706.1"/>
    <property type="molecule type" value="Genomic_DNA"/>
</dbReference>
<dbReference type="InterPro" id="IPR023213">
    <property type="entry name" value="CAT-like_dom_sf"/>
</dbReference>
<dbReference type="PROSITE" id="PS50968">
    <property type="entry name" value="BIOTINYL_LIPOYL"/>
    <property type="match status" value="1"/>
</dbReference>
<sequence>MTVASLFTRAAARSATKSTVGKSILGSTVVTPSTIARPQLYASLLQRYYASKSYPSHTLITMPALSPTMTAGNIGTWQKSVGDTIAPGDVLVEIETDKAQMDFEYQEDGVLAKILLESGEKDVAVGSPIAVLVEEGEDISAFSDFTVEDAGGAKSAPKKEEPKDKSEKETPAQVEKPAESESSEGTEKAASYADQTGKGPLESSLAREGRIFVSPLARRIASEKGIPLEKVKGTGENGRITKADVEAYKGGPSTGSGAPAAPAAAAQAAFTDIPLTGMRRTIAKRLAESKNTNPHYYVSSQLSVSKLLKLRAALNASAKSGEYKLSVNDFLVKAVASALLKVPAVNSAWLESEGVIRQYSAADISVAVATPTGLMTPIVKGASSRGLQSISAEIKALAQKAKDGKLKPEEYQGGTFTISNLGMNDAVERFTAIINPPQAAILAVGTTQKVAVPGEDGGIEWDDKCTVTASFDHRVIDGAVGGEFMKALKEIVEDPLKLLL</sequence>
<proteinExistence type="inferred from homology"/>
<feature type="compositionally biased region" description="Basic and acidic residues" evidence="7">
    <location>
        <begin position="157"/>
        <end position="170"/>
    </location>
</feature>
<dbReference type="STRING" id="1160509.A0A3N4HRT7"/>
<reference evidence="10 11" key="1">
    <citation type="journal article" date="2018" name="Nat. Ecol. Evol.">
        <title>Pezizomycetes genomes reveal the molecular basis of ectomycorrhizal truffle lifestyle.</title>
        <authorList>
            <person name="Murat C."/>
            <person name="Payen T."/>
            <person name="Noel B."/>
            <person name="Kuo A."/>
            <person name="Morin E."/>
            <person name="Chen J."/>
            <person name="Kohler A."/>
            <person name="Krizsan K."/>
            <person name="Balestrini R."/>
            <person name="Da Silva C."/>
            <person name="Montanini B."/>
            <person name="Hainaut M."/>
            <person name="Levati E."/>
            <person name="Barry K.W."/>
            <person name="Belfiori B."/>
            <person name="Cichocki N."/>
            <person name="Clum A."/>
            <person name="Dockter R.B."/>
            <person name="Fauchery L."/>
            <person name="Guy J."/>
            <person name="Iotti M."/>
            <person name="Le Tacon F."/>
            <person name="Lindquist E.A."/>
            <person name="Lipzen A."/>
            <person name="Malagnac F."/>
            <person name="Mello A."/>
            <person name="Molinier V."/>
            <person name="Miyauchi S."/>
            <person name="Poulain J."/>
            <person name="Riccioni C."/>
            <person name="Rubini A."/>
            <person name="Sitrit Y."/>
            <person name="Splivallo R."/>
            <person name="Traeger S."/>
            <person name="Wang M."/>
            <person name="Zifcakova L."/>
            <person name="Wipf D."/>
            <person name="Zambonelli A."/>
            <person name="Paolocci F."/>
            <person name="Nowrousian M."/>
            <person name="Ottonello S."/>
            <person name="Baldrian P."/>
            <person name="Spatafora J.W."/>
            <person name="Henrissat B."/>
            <person name="Nagy L.G."/>
            <person name="Aury J.M."/>
            <person name="Wincker P."/>
            <person name="Grigoriev I.V."/>
            <person name="Bonfante P."/>
            <person name="Martin F.M."/>
        </authorList>
    </citation>
    <scope>NUCLEOTIDE SEQUENCE [LARGE SCALE GENOMIC DNA]</scope>
    <source>
        <strain evidence="10 11">RN42</strain>
    </source>
</reference>
<dbReference type="InterPro" id="IPR036625">
    <property type="entry name" value="E3-bd_dom_sf"/>
</dbReference>
<dbReference type="NCBIfam" id="TIGR01349">
    <property type="entry name" value="PDHac_trf_mito"/>
    <property type="match status" value="1"/>
</dbReference>
<dbReference type="InterPro" id="IPR004167">
    <property type="entry name" value="PSBD"/>
</dbReference>
<evidence type="ECO:0000256" key="7">
    <source>
        <dbReference type="SAM" id="MobiDB-lite"/>
    </source>
</evidence>
<dbReference type="Pfam" id="PF00364">
    <property type="entry name" value="Biotin_lipoyl"/>
    <property type="match status" value="1"/>
</dbReference>
<dbReference type="SUPFAM" id="SSF47005">
    <property type="entry name" value="Peripheral subunit-binding domain of 2-oxo acid dehydrogenase complex"/>
    <property type="match status" value="1"/>
</dbReference>
<dbReference type="OrthoDB" id="537444at2759"/>
<evidence type="ECO:0000256" key="2">
    <source>
        <dbReference type="ARBA" id="ARBA00022679"/>
    </source>
</evidence>
<dbReference type="EC" id="2.3.1.12" evidence="6"/>
<evidence type="ECO:0000256" key="1">
    <source>
        <dbReference type="ARBA" id="ARBA00007317"/>
    </source>
</evidence>
<feature type="domain" description="Peripheral subunit-binding (PSBD)" evidence="9">
    <location>
        <begin position="212"/>
        <end position="249"/>
    </location>
</feature>
<dbReference type="InterPro" id="IPR001078">
    <property type="entry name" value="2-oxoacid_DH_actylTfrase"/>
</dbReference>
<evidence type="ECO:0000256" key="5">
    <source>
        <dbReference type="ARBA" id="ARBA00023315"/>
    </source>
</evidence>
<dbReference type="PANTHER" id="PTHR23151:SF90">
    <property type="entry name" value="DIHYDROLIPOYLLYSINE-RESIDUE ACETYLTRANSFERASE COMPONENT OF PYRUVATE DEHYDROGENASE COMPLEX, MITOCHONDRIAL-RELATED"/>
    <property type="match status" value="1"/>
</dbReference>
<keyword evidence="4" id="KW-0809">Transit peptide</keyword>
<dbReference type="FunFam" id="3.30.559.10:FF:000003">
    <property type="entry name" value="Acetyltransferase component of pyruvate dehydrogenase complex"/>
    <property type="match status" value="1"/>
</dbReference>
<evidence type="ECO:0000259" key="9">
    <source>
        <dbReference type="PROSITE" id="PS51826"/>
    </source>
</evidence>